<dbReference type="FunFam" id="3.40.50.980:FF:000002">
    <property type="entry name" value="Enterobactin synthetase component F"/>
    <property type="match status" value="2"/>
</dbReference>
<dbReference type="Pfam" id="PF00668">
    <property type="entry name" value="Condensation"/>
    <property type="match status" value="5"/>
</dbReference>
<dbReference type="GO" id="GO:0072330">
    <property type="term" value="P:monocarboxylic acid biosynthetic process"/>
    <property type="evidence" value="ECO:0007669"/>
    <property type="project" value="UniProtKB-ARBA"/>
</dbReference>
<accession>A0A8A4DR07</accession>
<dbReference type="PANTHER" id="PTHR45527">
    <property type="entry name" value="NONRIBOSOMAL PEPTIDE SYNTHETASE"/>
    <property type="match status" value="1"/>
</dbReference>
<dbReference type="FunFam" id="3.30.300.30:FF:000010">
    <property type="entry name" value="Enterobactin synthetase component F"/>
    <property type="match status" value="2"/>
</dbReference>
<dbReference type="SUPFAM" id="SSF53474">
    <property type="entry name" value="alpha/beta-Hydrolases"/>
    <property type="match status" value="2"/>
</dbReference>
<keyword evidence="4" id="KW-0597">Phosphoprotein</keyword>
<name>A0A8A4DR07_BURPE</name>
<dbReference type="InterPro" id="IPR020845">
    <property type="entry name" value="AMP-binding_CS"/>
</dbReference>
<dbReference type="Gene3D" id="1.10.1200.10">
    <property type="entry name" value="ACP-like"/>
    <property type="match status" value="5"/>
</dbReference>
<dbReference type="Gene3D" id="1.10.10.1830">
    <property type="entry name" value="Non-ribosomal peptide synthase, adenylation domain"/>
    <property type="match status" value="1"/>
</dbReference>
<feature type="region of interest" description="Disordered" evidence="5">
    <location>
        <begin position="3196"/>
        <end position="3217"/>
    </location>
</feature>
<dbReference type="Pfam" id="PF00550">
    <property type="entry name" value="PP-binding"/>
    <property type="match status" value="5"/>
</dbReference>
<evidence type="ECO:0000259" key="6">
    <source>
        <dbReference type="PROSITE" id="PS50075"/>
    </source>
</evidence>
<dbReference type="Gene3D" id="3.40.50.980">
    <property type="match status" value="10"/>
</dbReference>
<dbReference type="CDD" id="cd19531">
    <property type="entry name" value="LCL_NRPS-like"/>
    <property type="match status" value="3"/>
</dbReference>
<dbReference type="Gene3D" id="3.40.50.1820">
    <property type="entry name" value="alpha/beta hydrolase"/>
    <property type="match status" value="2"/>
</dbReference>
<dbReference type="FunFam" id="2.30.38.10:FF:000001">
    <property type="entry name" value="Non-ribosomal peptide synthetase PvdI"/>
    <property type="match status" value="5"/>
</dbReference>
<sequence>MTANDLLALLNSKGIALSVKGDNLAITGDEKVLEDPGLLALLRANKPALIDLIKDGHGTVGGAVRVPPNRIPADAERIAPEQLTLVRLDQGEIDALVARVDGGAANVQDIYPLVPMQEGMLFHHLLSQQGDAYLESYLLAFRTRERLDRFLSALQQVIDRHDILRTAFFWEGLPHSVQVVQRRATLPLNVVELDPRDGDVGQQLEARYDPRSHRIDVGRAPLMQVHAAHDAAGGRWLVRLLSHHLAVDHTTLERVIEEARAIEQGRVEDLPQPVPFRNFVAQARLGVSEADHEAYFRAKLGDIDEPTAPFGLLSVQGDGREIAEAARRLKPELSGALRGHARRLGVSAASMMHVAWGLVLSRTTGRQDVVFGTVLFGRMQGGAQSDRSLGLFINTLPVRMRVAQTGVEASVKETHAQLAELMRHEHAPLVLAQRCSGVPAQTPLFTSLLNYRYGLRHRADAATPGGDDIELLSARERTNYPLTLSVDDLGQDFSLTVQVSGHVDPQRVCAFMETALEQLAQALGEQPQCDIGGLDVLPRSEREQMVYAWNATERDYPIEQCIHQLFEAQVDRKPEAIALTFEGQRLSYAELNARANRLAHYLQARGVGPDRLVALCAERGIEMVVGLLAILKAGGAYVPLDPAYASDRLRGIVEDSQPALVLADAVGRAALGELDGALPVIDPETDALRWREMPATNPEVASQHVHHLAYVIYTSGSTGRPKGVMVEHAQVVRLFGATQAWFGFDERDVWTLFHSYGFDFSVWEMWGALLHGGRLVIVPTEVTRTPSAFFALLCAEGVTVLNQTPSAFQALMSAQEEREEAAGNIERANVVAHRLRYVIFGGEALEPRTLASWYARHGERTQLVNMYGITETTVHVTYCALRAEDAMRLGASPIGVRIPDLQLYVLDDRREPVPMGVTGELYVGGAGVARGYLNRPELTRERFIDDPFVAGGRLYKTGDLARWRTDGSLEYLGRNDFQVKIRGFRIELGEIEAQLAKVTGVREVVVLARDSASEVHDSATEHATPNALSPSPETSTATAAATATATAPEKRLVAYYTGDADVVALRAQAAQHLPSYMVPSAYVRLDAWPLTPNGKLDRRALPAPADDAYARAEYEAPRGAKEEALAAIWRELLHVERVSRHDNFFELGGHSLLAVQLVSRLRQALSVEVALGTVFDAPVLSALASRLDDNTAAVLPPIPLAPRDGRIALSLAQQRLWFLTQLEGVSEAYHMSGAVRLDGPLNREVLQRALNRIVMRHEALRTCFVREEGEPIQVIQPHADLTVSYHDLREAEQSEQRAKNLSQAHASAPFDLSRDLPVRVLLLQLADEAHVVQVVMHHIASDGWSVGVFLQELSALYGSFIAEQDDPLAPLPLQYADYAAWQRRWLASGQLEKQGAFWQTNLSGAPTLLELPTDRPRPPKQSHAGASVEVKLGAALSERVKRLSQRHGVTPYMTLLSSWAAVLGRLSGQEEVVIGSPVAGRNRTEVEALIGFFVNTLALRLDLSSEPTVGELLKRTKAQVLSAQAHQDLPFDQVVERVKPPRSTAHPPLFQVMFVWQNMPAGELTIPGLTIRAVETPLQTAQFELTLSLQEAGDDIVGHLNYASALFDESTVRRYVTYWCRLLEGMTAGAADQTIVGLPLLDEAERKQVVYEWNATERDYPIEQCIHQLFEAQVDRKPEAIALTFDGQRLSYAELNARANRLAHYLQARGVGPDRLVALCAERGIEMVVGLLAILKAGGAYVPLDPAYASDRLRGIVEDSQPALVLADAVGRAALGELDGALPVIDPETDALRWREMPATNPEVASQHVHHLAYVIYTSGSTGRPKGVMVEHAQVVRLFGATQAWFGFDERDVWTLFHSYGFDFSVWEMWGALLHGGRLVIVPTEVTRTPSAFFALLCAEGVTVLNQTPSAFQALMSAQEEREEAAGNIERANVVAHRLRYVIFGGEALEPRTLASWYARHGERTQLVNMYGITETTVHVTYCALRAEDAMRLGASPIGVRIPDLQLYVLDARREPVPMGVTGELYVGGAGVARGYLNRPELTRERFIDDPFVAGGRLYKTGDLARWRTDGSLEYLGRNDFQVKIRGFRIELGEIEAQLAKVAGGREVVVLARDSAAEVRDNATPNVPTPKSSSETEKRLVAYYTGDADVAALRAQAAQHLPSYMVPSAYVRLDAWPLTPNGKLDRRALPAPADDAYARAEYEAPRGAKEEALAAIWRELLHVERVSRHDNFFELGGHSLLAVQLVSRLRQALSVEVALGTVFDAPVLSALAERLEAENTAVLPPIPLAPRDGRIALSLAQQRLWFLTQLEGVSEAYHMSGAVRLDGPLNREVLQRALNRIVMRHEALRTCFVREKGEPIQVIQPHADLTMSYHDLREAESIRHEAGNLEQRAKDLSQAHASAPFDLSRDLPVRVLLLQLADEAHVVQVVMHHIASDGWSVGVFLQELSALYGSFIAEQGDPLAPLPLQYADYAAWQRRWLASGQLEKQGAFWQTNLSGAPTLLELPTDRPRPPKQSHAGASVEVKLGAALSERVKRLSQRHGVTPYMTLLSSWAAVLSRLSGQEEVVIGSPVAGRNRTEVEALIGFFVNTLALRLDLSSEPTVGELLKRTKAQVLSAQAHQDLPFDQVVERVKPPRSTAHPPLFQVMFVWQNAHEGSLQIPGLRLSTWGDPLTMAPFELTLAVREHQDDIACTLTYATSLFDRATVERYLGHWLRQLDAMATDADPVVTGLPLLGEAERAQVLHGWNETGRAYARDACLHQLFEAQVSRTPEAAAVICGDETLSYTDLDARANRLAHYLRGQGVGPDTRVGLALGRGVEMMTGLLAVLKAGGAYVPLDPGYASERLRAILDDSRPAIVVADAAGRTALDALAGAPPIADLHADASRWSALPSTPPRVEGLTPRHLAYVIYTSGSTGQPKGVMVEHASVVNLWRALDEAIYRAHPSARRVSLNASIAFDSLVKQWVQLLSGRTLVVVPEPVRFDGRRLLDAIGRDRIDVFDCTPSQLALIEGARGPEDEAYPQVTLVGGEAIGEGMWSELASASSRTYYNVYGPTECTVDATLARITAEHAPHIGGPLANVRAYVLNERLSPAPVGVRGELYIGGAGVARGYLNRPELTRERFIDDPFVAGGRLYKTGDLARWRTDGSLEYLGRNDFQVKIRGFRIELGEIEAQLAKVTGVREVVVLARDSASAVHDSATEHAAPDALSPSPETSTATAAATATATATATEKRLVAYYTGDADVAALRAQAAQHLPSYMVPSAYVRLDAWPLTPNGKLDRRALPAPADDAYARAEYEAPRGAKEEALAEIWRDLLQVDRISRHDNFFQLGGHSLLAISLGDMMRERGLHADVRTLFNAETLAALAAQSGTDSIDVDVPPNLIPVGAARITPDMLPLVALTQPQIDAIAQQVDGGATNVQDIYPLAPLQEGMLFHHLLHTQGDLYLEPHLLAFRTRERLERFLSALQCVIDRHDVLRTGFFWEGVPQPVQVVWRRARLPVEYVELPDGHGDVASQLEARCDPRRHRIDIGRAPLVHCHVAHDARNDRWVLGVLTHHLVSDHTTLALLAEEAQAFEQGRGDALPPAVPFRNFVAHARLGTSEREHEAFFREMLGDVDEPTAPFGLLDVQGDGSAIVEHRRALAPGLSRSVRAHARRLGVSAASVMHVAWSLVLARTANRRDVVFGTVLFGRMQGGAHAHRTMGLFMNTLPVRIALDESDVETSLIATHDRLARLLRHEHAPLALAQRCSAVPAQAPLFTSLLNYRYSPHEEQGDATDDDVQFIAARERNNYPLTMIVDDTGEGFALTAQVDASIDAARVCAFMHTALEQLVRALDDARGAVLAELDVLPADEHRCVVSACNDTDAELPGVDFVDRRFEAQAARTPEAIAVACGAHALSYAALNRRANRLAHYLRAHGAGPERVVALALERSVDMMVGLLGILKSGSAYLPLDPAYPAERLAYIVDDARPALLLTEAALRDDWRDAGVPVVLLDADGPAIDACPDHNPDDAGRDARTLSSLAYVIYTSGSTGRPKGVMIEHRNLANLLGAMGEQPGIGAHDVLLAVTSLSFDIAALELFLPLLHGARAVIAARDDAADPARLAHLIESSGASLMQATPSTWRMLAQHGWPRSARPLTLLCGGEALPPALAERLLAHVPAIWNLYGPTETTVWSTVRRVTTPVVDIGGPIANTQVYVLDERLRPAPIGVAGELYIGGAGVARGYLNRPELTRERFVDDPFRRGGRLYRTGDLARRRADGNLEYLGRNDFQVKIRGFRIELGEIEAQLAKAHGVQGVALAARDTPTADRRLVAYYVGDASAAALREHAAARLPAYMVPAACVRLAAWPLTPNGKLDRAALPAPDDEAYARAEYEAPRGEHECKLAAIWRAVLQVERIGRHDDFFELGGHSLLAVRAITAMRDAFGSDTSLRDLFARPVLKDLAEHASTAARARDAAIPKVARGEPAPMSFAQQRLWFLARMGGLGDAYHMPIAVRLRGALDVDALQRALSRIVSRHDALRTTFALEGEQPVQRVHADDGAGLRLRIDDLRGCADAGARRARILAGQASEPFDLARGPLVRGALVREADDVHTLCVTIHHIVSDGWSIDVFCRELSELYRAFAGGQPDPLPPLPVQYADYAAWQQRGIGGAALHAQAEYWRDALAGAPTLLELPTDRPRPPQPDYAGATVGLALDAPLTAGLRALARRHGATLFMTVFAAWSVLLSRLSRQTDVVIGTPSANRGHAQIEGLIGFFVNTIALRVDLDGAPTVAELLARVKARTLAAQQHQDIPFEHVVERVQPARSLSHSPVFQAMFAWQHASRGEMRLEGLRAEPLDDAARTIAKFDLTLSLRESGDAIDGGLEYASALFERATIERFAGYLRRLLEGMVADDTQRVDALPMLSRDERRDLIERRNATARPYPANSGVHRLFEAQAARTPDATAIVDGATTLDYRALDARANRIAHALAHAGVRAGDRVALHLEPSIGLVAAQLAVLKLGAAYVPVDVGNPPARKAFVAQDSGARLVLGDAVLDWPAAAGVPQRDLAVLLAGPWPSDAPARAPQCGGDTPAYVMYTSGSSGQPKGVLVTHRGIARLAVNSGYATFDASDRFAFASNPAFDASTFEVWTALLNGASIGIVKRDDLLDLGALAGKLSSIGVTCLFLTTALFNRCVSFDPAMFARLRCVISGGERADPAVYRKVLEAGPPRHLLNAYGPTETTTFAAVWEAEPRTLAAQAAPIGRPIGNTSVYVLDAYGAPVPVGVTGEIHIGGPGVAQGYLNRPALSAERFVRDPFVGGDARMYRTGDLGRWRPDGMLDCIGRADFQVKIRGFRIELGEIEACLLEHGALAQAAVLARDDGGDGGKTLVAYYVPRAGHEDGAPALRAHLAARLPEYMVPAAYVRLPAMPLTPNGKLERRALPAPDERSYVRRDYAAPQGEIETTLARIWAELFGIERVGRHDGFFELGGHSLLAVRMVARVHDVLGVEVPLRALFADPVLHVFASAVARASTRQASSNLVAFRSAGTAAPLFFIHSGLGEIGFVGDLLPGIAPEIPVYGFAAVGFLAGETPHATIEEMAAQYVDAMRRVQPHGPYRLAGWCAGGNIAFEMAHQLIAADETVEFLCMIDSPTSAPIDRSVTACVLARIPDDIPEALRTRLHALGDAFDVRGMLHACQAAGMLPIDLPTGLMERHVAVQYAIKHAKLNYVPPRLPVDVIHFVAQDEPMWRNGWAMDGWHDVADRVICLPASGDHMTMVAAPHAEQLGRRITEALAVHGGPRADGAERGYAPRIAIQTAPRDARAPTLFCIPGAGASVTTFSTLARHLPATFSVDGLQPRGLCGTMVPYLDVETAARAYLRSIRKAAPRGPYHLVGHSFGGWVAYEIACRLQEQGERVATLMLLDTERPGATDIVRGRKTRVDALAKLVELYEMHLGRPLGVSRDDLAALAHDAQIEHLRAALVRAKILPPSVHPNVLLGVVRVLEMNVNTPYRPAGLYAGTMHVVLIANAKADADLDAWRDEQAEQWRGLADDVRIVRAGGNHMTMLQPPHAASIAALLERTAGAPARLAQVH</sequence>
<proteinExistence type="inferred from homology"/>
<dbReference type="EMBL" id="CP071754">
    <property type="protein sequence ID" value="QTB61263.1"/>
    <property type="molecule type" value="Genomic_DNA"/>
</dbReference>
<dbReference type="CDD" id="cd17643">
    <property type="entry name" value="A_NRPS_Cytc1-like"/>
    <property type="match status" value="2"/>
</dbReference>
<dbReference type="FunFam" id="3.40.50.980:FF:000001">
    <property type="entry name" value="Non-ribosomal peptide synthetase"/>
    <property type="match status" value="4"/>
</dbReference>
<feature type="domain" description="Carrier" evidence="6">
    <location>
        <begin position="1116"/>
        <end position="1191"/>
    </location>
</feature>
<dbReference type="PROSITE" id="PS50075">
    <property type="entry name" value="CARRIER"/>
    <property type="match status" value="5"/>
</dbReference>
<dbReference type="PROSITE" id="PS00455">
    <property type="entry name" value="AMP_BINDING"/>
    <property type="match status" value="5"/>
</dbReference>
<evidence type="ECO:0000313" key="7">
    <source>
        <dbReference type="EMBL" id="QTB61263.1"/>
    </source>
</evidence>
<dbReference type="InterPro" id="IPR001031">
    <property type="entry name" value="Thioesterase"/>
</dbReference>
<evidence type="ECO:0000256" key="3">
    <source>
        <dbReference type="ARBA" id="ARBA00022450"/>
    </source>
</evidence>
<dbReference type="InterPro" id="IPR020802">
    <property type="entry name" value="TesA-like"/>
</dbReference>
<dbReference type="Pfam" id="PF13193">
    <property type="entry name" value="AMP-binding_C"/>
    <property type="match status" value="2"/>
</dbReference>
<dbReference type="RefSeq" id="WP_207871472.1">
    <property type="nucleotide sequence ID" value="NZ_CP071755.2"/>
</dbReference>
<dbReference type="SMART" id="SM00824">
    <property type="entry name" value="PKS_TE"/>
    <property type="match status" value="1"/>
</dbReference>
<dbReference type="CDD" id="cd12117">
    <property type="entry name" value="A_NRPS_Srf_like"/>
    <property type="match status" value="1"/>
</dbReference>
<dbReference type="PANTHER" id="PTHR45527:SF14">
    <property type="entry name" value="PLIPASTATIN SYNTHASE SUBUNIT B"/>
    <property type="match status" value="1"/>
</dbReference>
<dbReference type="Gene3D" id="3.30.559.30">
    <property type="entry name" value="Nonribosomal peptide synthetase, condensation domain"/>
    <property type="match status" value="5"/>
</dbReference>
<comment type="similarity">
    <text evidence="2">Belongs to the ATP-dependent AMP-binding enzyme family.</text>
</comment>
<dbReference type="InterPro" id="IPR023213">
    <property type="entry name" value="CAT-like_dom_sf"/>
</dbReference>
<gene>
    <name evidence="7" type="ORF">J3D99_25805</name>
</gene>
<dbReference type="FunFam" id="3.40.50.12780:FF:000012">
    <property type="entry name" value="Non-ribosomal peptide synthetase"/>
    <property type="match status" value="5"/>
</dbReference>
<feature type="domain" description="Carrier" evidence="6">
    <location>
        <begin position="5428"/>
        <end position="5503"/>
    </location>
</feature>
<dbReference type="GO" id="GO:0005829">
    <property type="term" value="C:cytosol"/>
    <property type="evidence" value="ECO:0007669"/>
    <property type="project" value="TreeGrafter"/>
</dbReference>
<feature type="domain" description="Carrier" evidence="6">
    <location>
        <begin position="3298"/>
        <end position="3372"/>
    </location>
</feature>
<dbReference type="Gene3D" id="3.30.559.10">
    <property type="entry name" value="Chloramphenicol acetyltransferase-like domain"/>
    <property type="match status" value="5"/>
</dbReference>
<dbReference type="InterPro" id="IPR006162">
    <property type="entry name" value="Ppantetheine_attach_site"/>
</dbReference>
<dbReference type="SUPFAM" id="SSF52777">
    <property type="entry name" value="CoA-dependent acyltransferases"/>
    <property type="match status" value="10"/>
</dbReference>
<dbReference type="InterPro" id="IPR045851">
    <property type="entry name" value="AMP-bd_C_sf"/>
</dbReference>
<dbReference type="Pfam" id="PF00975">
    <property type="entry name" value="Thioesterase"/>
    <property type="match status" value="2"/>
</dbReference>
<reference evidence="7" key="1">
    <citation type="submission" date="2021-03" db="EMBL/GenBank/DDBJ databases">
        <title>Complete genome of Burkholderia pseudomallei_VBP364.</title>
        <authorList>
            <person name="Balaji V."/>
            <person name="Yamuna B."/>
            <person name="Monisha P."/>
        </authorList>
    </citation>
    <scope>NUCLEOTIDE SEQUENCE</scope>
    <source>
        <strain evidence="7">VBP364</strain>
    </source>
</reference>
<feature type="compositionally biased region" description="Polar residues" evidence="5">
    <location>
        <begin position="1021"/>
        <end position="1035"/>
    </location>
</feature>
<dbReference type="InterPro" id="IPR020806">
    <property type="entry name" value="PKS_PP-bd"/>
</dbReference>
<dbReference type="Gene3D" id="2.30.38.10">
    <property type="entry name" value="Luciferase, Domain 3"/>
    <property type="match status" value="5"/>
</dbReference>
<feature type="region of interest" description="Disordered" evidence="5">
    <location>
        <begin position="1014"/>
        <end position="1043"/>
    </location>
</feature>
<dbReference type="InterPro" id="IPR025110">
    <property type="entry name" value="AMP-bd_C"/>
</dbReference>
<evidence type="ECO:0000256" key="5">
    <source>
        <dbReference type="SAM" id="MobiDB-lite"/>
    </source>
</evidence>
<dbReference type="Gene3D" id="3.30.300.30">
    <property type="match status" value="5"/>
</dbReference>
<dbReference type="Pfam" id="PF00501">
    <property type="entry name" value="AMP-binding"/>
    <property type="match status" value="5"/>
</dbReference>
<dbReference type="InterPro" id="IPR010071">
    <property type="entry name" value="AA_adenyl_dom"/>
</dbReference>
<dbReference type="FunFam" id="3.30.300.30:FF:000015">
    <property type="entry name" value="Nonribosomal peptide synthase SidD"/>
    <property type="match status" value="3"/>
</dbReference>
<evidence type="ECO:0000256" key="2">
    <source>
        <dbReference type="ARBA" id="ARBA00006432"/>
    </source>
</evidence>
<evidence type="ECO:0000256" key="1">
    <source>
        <dbReference type="ARBA" id="ARBA00001957"/>
    </source>
</evidence>
<dbReference type="GO" id="GO:0031177">
    <property type="term" value="F:phosphopantetheine binding"/>
    <property type="evidence" value="ECO:0007669"/>
    <property type="project" value="InterPro"/>
</dbReference>
<dbReference type="GO" id="GO:0043041">
    <property type="term" value="P:amino acid activation for nonribosomal peptide biosynthetic process"/>
    <property type="evidence" value="ECO:0007669"/>
    <property type="project" value="TreeGrafter"/>
</dbReference>
<dbReference type="FunFam" id="1.10.1200.10:FF:000005">
    <property type="entry name" value="Nonribosomal peptide synthetase 1"/>
    <property type="match status" value="2"/>
</dbReference>
<organism evidence="7">
    <name type="scientific">Burkholderia pseudomallei</name>
    <name type="common">Pseudomonas pseudomallei</name>
    <dbReference type="NCBI Taxonomy" id="28450"/>
    <lineage>
        <taxon>Bacteria</taxon>
        <taxon>Pseudomonadati</taxon>
        <taxon>Pseudomonadota</taxon>
        <taxon>Betaproteobacteria</taxon>
        <taxon>Burkholderiales</taxon>
        <taxon>Burkholderiaceae</taxon>
        <taxon>Burkholderia</taxon>
        <taxon>pseudomallei group</taxon>
    </lineage>
</organism>
<dbReference type="NCBIfam" id="NF004282">
    <property type="entry name" value="PRK05691.1"/>
    <property type="match status" value="7"/>
</dbReference>
<dbReference type="NCBIfam" id="NF003417">
    <property type="entry name" value="PRK04813.1"/>
    <property type="match status" value="6"/>
</dbReference>
<dbReference type="InterPro" id="IPR036736">
    <property type="entry name" value="ACP-like_sf"/>
</dbReference>
<dbReference type="GO" id="GO:0044550">
    <property type="term" value="P:secondary metabolite biosynthetic process"/>
    <property type="evidence" value="ECO:0007669"/>
    <property type="project" value="UniProtKB-ARBA"/>
</dbReference>
<keyword evidence="3" id="KW-0596">Phosphopantetheine</keyword>
<dbReference type="InterPro" id="IPR029058">
    <property type="entry name" value="AB_hydrolase_fold"/>
</dbReference>
<dbReference type="CDD" id="cd19544">
    <property type="entry name" value="E-C_NRPS"/>
    <property type="match status" value="2"/>
</dbReference>
<feature type="domain" description="Carrier" evidence="6">
    <location>
        <begin position="2204"/>
        <end position="2279"/>
    </location>
</feature>
<dbReference type="InterPro" id="IPR044894">
    <property type="entry name" value="TubC_N_sf"/>
</dbReference>
<dbReference type="InterPro" id="IPR009081">
    <property type="entry name" value="PP-bd_ACP"/>
</dbReference>
<dbReference type="NCBIfam" id="TIGR01733">
    <property type="entry name" value="AA-adenyl-dom"/>
    <property type="match status" value="5"/>
</dbReference>
<feature type="domain" description="Carrier" evidence="6">
    <location>
        <begin position="4370"/>
        <end position="4445"/>
    </location>
</feature>
<dbReference type="CDD" id="cd05930">
    <property type="entry name" value="A_NRPS"/>
    <property type="match status" value="1"/>
</dbReference>
<comment type="cofactor">
    <cofactor evidence="1">
        <name>pantetheine 4'-phosphate</name>
        <dbReference type="ChEBI" id="CHEBI:47942"/>
    </cofactor>
</comment>
<dbReference type="SMART" id="SM00823">
    <property type="entry name" value="PKS_PP"/>
    <property type="match status" value="4"/>
</dbReference>
<dbReference type="InterPro" id="IPR001242">
    <property type="entry name" value="Condensation_dom"/>
</dbReference>
<dbReference type="SUPFAM" id="SSF47336">
    <property type="entry name" value="ACP-like"/>
    <property type="match status" value="5"/>
</dbReference>
<dbReference type="FunFam" id="3.30.559.10:FF:000012">
    <property type="entry name" value="Non-ribosomal peptide synthetase"/>
    <property type="match status" value="3"/>
</dbReference>
<dbReference type="CDD" id="cd12116">
    <property type="entry name" value="A_NRPS_Ta1_like"/>
    <property type="match status" value="1"/>
</dbReference>
<dbReference type="InterPro" id="IPR000873">
    <property type="entry name" value="AMP-dep_synth/lig_dom"/>
</dbReference>
<evidence type="ECO:0000256" key="4">
    <source>
        <dbReference type="ARBA" id="ARBA00022553"/>
    </source>
</evidence>
<dbReference type="SUPFAM" id="SSF56801">
    <property type="entry name" value="Acetyl-CoA synthetase-like"/>
    <property type="match status" value="5"/>
</dbReference>
<protein>
    <submittedName>
        <fullName evidence="7">Non-ribosomal peptide synthase/polyketide synthase</fullName>
    </submittedName>
</protein>
<dbReference type="PROSITE" id="PS00012">
    <property type="entry name" value="PHOSPHOPANTETHEINE"/>
    <property type="match status" value="4"/>
</dbReference>
<dbReference type="FunFam" id="1.10.1200.10:FF:000016">
    <property type="entry name" value="Non-ribosomal peptide synthase"/>
    <property type="match status" value="3"/>
</dbReference>
<dbReference type="GO" id="GO:0003824">
    <property type="term" value="F:catalytic activity"/>
    <property type="evidence" value="ECO:0007669"/>
    <property type="project" value="InterPro"/>
</dbReference>